<dbReference type="Proteomes" id="UP000371977">
    <property type="component" value="Unassembled WGS sequence"/>
</dbReference>
<comment type="caution">
    <text evidence="7">The sequence shown here is derived from an EMBL/GenBank/DDBJ whole genome shotgun (WGS) entry which is preliminary data.</text>
</comment>
<gene>
    <name evidence="7" type="ORF">ESZ50_05810</name>
</gene>
<name>A0A6C2C764_9LACO</name>
<dbReference type="Pfam" id="PF02913">
    <property type="entry name" value="FAD-oxidase_C"/>
    <property type="match status" value="1"/>
</dbReference>
<organism evidence="7 8">
    <name type="scientific">Weissella muntiaci</name>
    <dbReference type="NCBI Taxonomy" id="2508881"/>
    <lineage>
        <taxon>Bacteria</taxon>
        <taxon>Bacillati</taxon>
        <taxon>Bacillota</taxon>
        <taxon>Bacilli</taxon>
        <taxon>Lactobacillales</taxon>
        <taxon>Lactobacillaceae</taxon>
        <taxon>Weissella</taxon>
    </lineage>
</organism>
<dbReference type="InterPro" id="IPR004113">
    <property type="entry name" value="FAD-bd_oxidored_4_C"/>
</dbReference>
<evidence type="ECO:0000256" key="5">
    <source>
        <dbReference type="ARBA" id="ARBA00023002"/>
    </source>
</evidence>
<feature type="domain" description="FAD-binding PCMH-type" evidence="6">
    <location>
        <begin position="42"/>
        <end position="221"/>
    </location>
</feature>
<dbReference type="FunFam" id="3.30.70.2740:FF:000001">
    <property type="entry name" value="D-lactate dehydrogenase mitochondrial"/>
    <property type="match status" value="1"/>
</dbReference>
<sequence>MDEQVKVAVINDLIASELDGEVVTDVTELEKLSNDAYSTIQAVELPITAVFAETVDDVQKVLAVARHHHVHIVTKGASTSVVSGSRGRQTEIILDLARMNSIIELNPIDQIAIVQPGVINNQLDREARKHNLFYAPDPGSKKISSIGGNISTNAGGMSSVRYGVTRDQVLGLKVVLADGRLIELGGRTLKQAFPYDLTHLFVGSEGTLGVVVEITVKLLPIPLGQPMVGIAFFTNLTEMMRAVSALRISGVYPTMLEALDGRTVSALDRFEGTNYATDNRAMLIFKLDFSSPTIMQKVREILVENKADNIDISDDPTRSAALMKLRDDMLPAIFAGKNHVMEDMALPLSKMAEMMDFVSEVAEQYHLDIYVAGHAGDGNVHPSFVWDKEAQMPSTVATAVGALFNKALELGGTISGEHAVGTQKSSWNNAELGDTVDYLQHQIKALLDPMNILNPGRKID</sequence>
<dbReference type="InterPro" id="IPR051914">
    <property type="entry name" value="FAD-linked_OxidoTrans_Type4"/>
</dbReference>
<dbReference type="GO" id="GO:0016491">
    <property type="term" value="F:oxidoreductase activity"/>
    <property type="evidence" value="ECO:0007669"/>
    <property type="project" value="UniProtKB-KW"/>
</dbReference>
<keyword evidence="4" id="KW-0274">FAD</keyword>
<proteinExistence type="inferred from homology"/>
<comment type="similarity">
    <text evidence="2">Belongs to the FAD-binding oxidoreductase/transferase type 4 family.</text>
</comment>
<comment type="cofactor">
    <cofactor evidence="1">
        <name>FAD</name>
        <dbReference type="ChEBI" id="CHEBI:57692"/>
    </cofactor>
</comment>
<evidence type="ECO:0000259" key="6">
    <source>
        <dbReference type="PROSITE" id="PS51387"/>
    </source>
</evidence>
<dbReference type="InterPro" id="IPR036318">
    <property type="entry name" value="FAD-bd_PCMH-like_sf"/>
</dbReference>
<evidence type="ECO:0000256" key="3">
    <source>
        <dbReference type="ARBA" id="ARBA00022630"/>
    </source>
</evidence>
<dbReference type="SUPFAM" id="SSF56176">
    <property type="entry name" value="FAD-binding/transporter-associated domain-like"/>
    <property type="match status" value="1"/>
</dbReference>
<dbReference type="OrthoDB" id="9767256at2"/>
<dbReference type="InterPro" id="IPR016166">
    <property type="entry name" value="FAD-bd_PCMH"/>
</dbReference>
<evidence type="ECO:0000256" key="1">
    <source>
        <dbReference type="ARBA" id="ARBA00001974"/>
    </source>
</evidence>
<dbReference type="InterPro" id="IPR006094">
    <property type="entry name" value="Oxid_FAD_bind_N"/>
</dbReference>
<dbReference type="InterPro" id="IPR016169">
    <property type="entry name" value="FAD-bd_PCMH_sub2"/>
</dbReference>
<dbReference type="AlphaFoldDB" id="A0A6C2C764"/>
<dbReference type="InterPro" id="IPR016171">
    <property type="entry name" value="Vanillyl_alc_oxidase_C-sub2"/>
</dbReference>
<keyword evidence="8" id="KW-1185">Reference proteome</keyword>
<keyword evidence="5" id="KW-0560">Oxidoreductase</keyword>
<dbReference type="EMBL" id="SDGZ01000014">
    <property type="protein sequence ID" value="TYC49657.1"/>
    <property type="molecule type" value="Genomic_DNA"/>
</dbReference>
<keyword evidence="3" id="KW-0285">Flavoprotein</keyword>
<evidence type="ECO:0000313" key="7">
    <source>
        <dbReference type="EMBL" id="TYC49657.1"/>
    </source>
</evidence>
<dbReference type="Gene3D" id="3.30.465.10">
    <property type="match status" value="1"/>
</dbReference>
<evidence type="ECO:0000313" key="8">
    <source>
        <dbReference type="Proteomes" id="UP000371977"/>
    </source>
</evidence>
<dbReference type="InterPro" id="IPR016164">
    <property type="entry name" value="FAD-linked_Oxase-like_C"/>
</dbReference>
<dbReference type="PANTHER" id="PTHR42934">
    <property type="entry name" value="GLYCOLATE OXIDASE SUBUNIT GLCD"/>
    <property type="match status" value="1"/>
</dbReference>
<dbReference type="Gene3D" id="1.10.45.10">
    <property type="entry name" value="Vanillyl-alcohol Oxidase, Chain A, domain 4"/>
    <property type="match status" value="1"/>
</dbReference>
<dbReference type="PROSITE" id="PS51387">
    <property type="entry name" value="FAD_PCMH"/>
    <property type="match status" value="1"/>
</dbReference>
<dbReference type="Gene3D" id="3.30.70.2740">
    <property type="match status" value="1"/>
</dbReference>
<dbReference type="Pfam" id="PF01565">
    <property type="entry name" value="FAD_binding_4"/>
    <property type="match status" value="1"/>
</dbReference>
<dbReference type="PANTHER" id="PTHR42934:SF2">
    <property type="entry name" value="GLYCOLATE OXIDASE SUBUNIT GLCD"/>
    <property type="match status" value="1"/>
</dbReference>
<dbReference type="GO" id="GO:0071949">
    <property type="term" value="F:FAD binding"/>
    <property type="evidence" value="ECO:0007669"/>
    <property type="project" value="InterPro"/>
</dbReference>
<reference evidence="7 8" key="1">
    <citation type="submission" date="2019-01" db="EMBL/GenBank/DDBJ databases">
        <title>Weissella sp. nov., a novel lactic acid bacterium isolated from animal feces.</title>
        <authorList>
            <person name="Wang L.-T."/>
        </authorList>
    </citation>
    <scope>NUCLEOTIDE SEQUENCE [LARGE SCALE GENOMIC DNA]</scope>
    <source>
        <strain evidence="7 8">8H-2</strain>
    </source>
</reference>
<accession>A0A6C2C764</accession>
<evidence type="ECO:0000256" key="2">
    <source>
        <dbReference type="ARBA" id="ARBA00008000"/>
    </source>
</evidence>
<evidence type="ECO:0000256" key="4">
    <source>
        <dbReference type="ARBA" id="ARBA00022827"/>
    </source>
</evidence>
<protein>
    <submittedName>
        <fullName evidence="7">FAD-binding protein</fullName>
    </submittedName>
</protein>
<dbReference type="SUPFAM" id="SSF55103">
    <property type="entry name" value="FAD-linked oxidases, C-terminal domain"/>
    <property type="match status" value="1"/>
</dbReference>
<dbReference type="RefSeq" id="WP_148622649.1">
    <property type="nucleotide sequence ID" value="NZ_SDGZ01000014.1"/>
</dbReference>